<name>A0A0A8YJ70_ARUDO</name>
<reference evidence="1" key="1">
    <citation type="submission" date="2014-09" db="EMBL/GenBank/DDBJ databases">
        <authorList>
            <person name="Magalhaes I.L.F."/>
            <person name="Oliveira U."/>
            <person name="Santos F.R."/>
            <person name="Vidigal T.H.D.A."/>
            <person name="Brescovit A.D."/>
            <person name="Santos A.J."/>
        </authorList>
    </citation>
    <scope>NUCLEOTIDE SEQUENCE</scope>
    <source>
        <tissue evidence="1">Shoot tissue taken approximately 20 cm above the soil surface</tissue>
    </source>
</reference>
<reference evidence="1" key="2">
    <citation type="journal article" date="2015" name="Data Brief">
        <title>Shoot transcriptome of the giant reed, Arundo donax.</title>
        <authorList>
            <person name="Barrero R.A."/>
            <person name="Guerrero F.D."/>
            <person name="Moolhuijzen P."/>
            <person name="Goolsby J.A."/>
            <person name="Tidwell J."/>
            <person name="Bellgard S.E."/>
            <person name="Bellgard M.I."/>
        </authorList>
    </citation>
    <scope>NUCLEOTIDE SEQUENCE</scope>
    <source>
        <tissue evidence="1">Shoot tissue taken approximately 20 cm above the soil surface</tissue>
    </source>
</reference>
<proteinExistence type="predicted"/>
<dbReference type="EMBL" id="GBRH01275288">
    <property type="protein sequence ID" value="JAD22607.1"/>
    <property type="molecule type" value="Transcribed_RNA"/>
</dbReference>
<accession>A0A0A8YJ70</accession>
<evidence type="ECO:0000313" key="1">
    <source>
        <dbReference type="EMBL" id="JAD22607.1"/>
    </source>
</evidence>
<sequence>MSGGYGVLVSLSPLSHDGWKLCIPCGESVQPL</sequence>
<dbReference type="AlphaFoldDB" id="A0A0A8YJ70"/>
<organism evidence="1">
    <name type="scientific">Arundo donax</name>
    <name type="common">Giant reed</name>
    <name type="synonym">Donax arundinaceus</name>
    <dbReference type="NCBI Taxonomy" id="35708"/>
    <lineage>
        <taxon>Eukaryota</taxon>
        <taxon>Viridiplantae</taxon>
        <taxon>Streptophyta</taxon>
        <taxon>Embryophyta</taxon>
        <taxon>Tracheophyta</taxon>
        <taxon>Spermatophyta</taxon>
        <taxon>Magnoliopsida</taxon>
        <taxon>Liliopsida</taxon>
        <taxon>Poales</taxon>
        <taxon>Poaceae</taxon>
        <taxon>PACMAD clade</taxon>
        <taxon>Arundinoideae</taxon>
        <taxon>Arundineae</taxon>
        <taxon>Arundo</taxon>
    </lineage>
</organism>
<protein>
    <submittedName>
        <fullName evidence="1">Uncharacterized protein</fullName>
    </submittedName>
</protein>